<organism evidence="2">
    <name type="scientific">Guillardia theta</name>
    <name type="common">Cryptophyte</name>
    <name type="synonym">Cryptomonas phi</name>
    <dbReference type="NCBI Taxonomy" id="55529"/>
    <lineage>
        <taxon>Eukaryota</taxon>
        <taxon>Cryptophyceae</taxon>
        <taxon>Pyrenomonadales</taxon>
        <taxon>Geminigeraceae</taxon>
        <taxon>Guillardia</taxon>
    </lineage>
</organism>
<feature type="region of interest" description="Disordered" evidence="1">
    <location>
        <begin position="40"/>
        <end position="70"/>
    </location>
</feature>
<feature type="region of interest" description="Disordered" evidence="1">
    <location>
        <begin position="177"/>
        <end position="198"/>
    </location>
</feature>
<gene>
    <name evidence="2" type="ORF">GTHE00462_LOCUS29319</name>
</gene>
<accession>A0A7S4P5S2</accession>
<sequence length="216" mass="24238">MRDDIQARSSEISTEQKEDISNFFDSLKRLDSLKHREDLIRQREMEQRGMKPRPNVDVDASDRHDRERDDAFFDQIARADMKKSVRHHRSDKSLDALQQELDKQRSIKDRPHAHEAAASRVADEWKFAEKSLGVDKHKSKPQVVKQAVGEHLKVAPQLTAKSPVVASAVKDAAVKAPAAVQEASGSKGEGSNAGLLGETEGKWIKDIESVPLSLFR</sequence>
<dbReference type="EMBL" id="HBKN01037390">
    <property type="protein sequence ID" value="CAE2324348.1"/>
    <property type="molecule type" value="Transcribed_RNA"/>
</dbReference>
<reference evidence="2" key="1">
    <citation type="submission" date="2021-01" db="EMBL/GenBank/DDBJ databases">
        <authorList>
            <person name="Corre E."/>
            <person name="Pelletier E."/>
            <person name="Niang G."/>
            <person name="Scheremetjew M."/>
            <person name="Finn R."/>
            <person name="Kale V."/>
            <person name="Holt S."/>
            <person name="Cochrane G."/>
            <person name="Meng A."/>
            <person name="Brown T."/>
            <person name="Cohen L."/>
        </authorList>
    </citation>
    <scope>NUCLEOTIDE SEQUENCE</scope>
    <source>
        <strain evidence="2">CCMP 2712</strain>
    </source>
</reference>
<protein>
    <submittedName>
        <fullName evidence="2">Uncharacterized protein</fullName>
    </submittedName>
</protein>
<name>A0A7S4P5S2_GUITH</name>
<proteinExistence type="predicted"/>
<evidence type="ECO:0000313" key="2">
    <source>
        <dbReference type="EMBL" id="CAE2324348.1"/>
    </source>
</evidence>
<dbReference type="AlphaFoldDB" id="A0A7S4P5S2"/>
<evidence type="ECO:0000256" key="1">
    <source>
        <dbReference type="SAM" id="MobiDB-lite"/>
    </source>
</evidence>